<evidence type="ECO:0000313" key="2">
    <source>
        <dbReference type="EMBL" id="EJD73892.1"/>
    </source>
</evidence>
<evidence type="ECO:0000259" key="1">
    <source>
        <dbReference type="Pfam" id="PF17921"/>
    </source>
</evidence>
<organism evidence="2">
    <name type="scientific">Loa loa</name>
    <name type="common">Eye worm</name>
    <name type="synonym">Filaria loa</name>
    <dbReference type="NCBI Taxonomy" id="7209"/>
    <lineage>
        <taxon>Eukaryota</taxon>
        <taxon>Metazoa</taxon>
        <taxon>Ecdysozoa</taxon>
        <taxon>Nematoda</taxon>
        <taxon>Chromadorea</taxon>
        <taxon>Rhabditida</taxon>
        <taxon>Spirurina</taxon>
        <taxon>Spiruromorpha</taxon>
        <taxon>Filarioidea</taxon>
        <taxon>Onchocercidae</taxon>
        <taxon>Loa</taxon>
    </lineage>
</organism>
<dbReference type="KEGG" id="loa:LOAG_18719"/>
<dbReference type="Pfam" id="PF03564">
    <property type="entry name" value="DUF1759"/>
    <property type="match status" value="1"/>
</dbReference>
<gene>
    <name evidence="2" type="ORF">LOAG_18719</name>
</gene>
<dbReference type="AlphaFoldDB" id="A0A1S0UDZ9"/>
<dbReference type="PANTHER" id="PTHR47331">
    <property type="entry name" value="PHD-TYPE DOMAIN-CONTAINING PROTEIN"/>
    <property type="match status" value="1"/>
</dbReference>
<dbReference type="InParanoid" id="A0A1S0UDZ9"/>
<dbReference type="Pfam" id="PF17921">
    <property type="entry name" value="Integrase_H2C2"/>
    <property type="match status" value="1"/>
</dbReference>
<dbReference type="PANTHER" id="PTHR47331:SF1">
    <property type="entry name" value="GAG-LIKE PROTEIN"/>
    <property type="match status" value="1"/>
</dbReference>
<name>A0A1S0UDZ9_LOALO</name>
<dbReference type="InterPro" id="IPR041588">
    <property type="entry name" value="Integrase_H2C2"/>
</dbReference>
<dbReference type="EMBL" id="JH712530">
    <property type="protein sequence ID" value="EJD73892.1"/>
    <property type="molecule type" value="Genomic_DNA"/>
</dbReference>
<dbReference type="CTD" id="31252006"/>
<protein>
    <submittedName>
        <fullName evidence="2">Integrase core domain-containing protein</fullName>
    </submittedName>
</protein>
<sequence length="490" mass="57576">MQNWTMHPIYLPRHNRITEIFIQQQHEELFHAGTAHTILSLRKRFWIPKGRTEVKRVLNKCMGCKRWKAKPFKLPTMPNYPATRVRRARAFARVELDYLGSVSIKTERGVTKRWVALFTCFTTRAVHLEKDEYLTSLRERTQAEYKPPISVEIRAPIEGEIVLVNESNAPRGTWKLAKIRKLNKGKYKTCKESTNKHPPRSKDIVGLPEQSLPCSERLQIHEARKRLFEEKIMRLHMCTQSTSRSKWQVDRKKEKEEEKYQEVIIGEQGIFNLIYEVKEAVITFIYQKDIDSQIQKLTPNPNQQHALRTEITKPTPPTTYVNVNFPQLSLPTFNGDPQQWREFWSSFDAAVHSQTIPEIQKLSYLISCLKGSALQAVRGFDIAPENYEVMRKLLTEKYGDSSMTTKLLYNELKSIKRNEKEWIEAVEKRERIFRQLEVLDENLEHSSIESVVESRLSRWILDKAYHQKTNGSPWSILKLRRFLGVLHGQY</sequence>
<dbReference type="Gene3D" id="1.10.340.70">
    <property type="match status" value="1"/>
</dbReference>
<dbReference type="GeneID" id="31252006"/>
<reference evidence="2" key="1">
    <citation type="submission" date="2012-04" db="EMBL/GenBank/DDBJ databases">
        <title>The Genome Sequence of Loa loa.</title>
        <authorList>
            <consortium name="The Broad Institute Genome Sequencing Platform"/>
            <consortium name="Broad Institute Genome Sequencing Center for Infectious Disease"/>
            <person name="Nutman T.B."/>
            <person name="Fink D.L."/>
            <person name="Russ C."/>
            <person name="Young S."/>
            <person name="Zeng Q."/>
            <person name="Gargeya S."/>
            <person name="Alvarado L."/>
            <person name="Berlin A."/>
            <person name="Chapman S.B."/>
            <person name="Chen Z."/>
            <person name="Freedman E."/>
            <person name="Gellesch M."/>
            <person name="Goldberg J."/>
            <person name="Griggs A."/>
            <person name="Gujja S."/>
            <person name="Heilman E.R."/>
            <person name="Heiman D."/>
            <person name="Howarth C."/>
            <person name="Mehta T."/>
            <person name="Neiman D."/>
            <person name="Pearson M."/>
            <person name="Roberts A."/>
            <person name="Saif S."/>
            <person name="Shea T."/>
            <person name="Shenoy N."/>
            <person name="Sisk P."/>
            <person name="Stolte C."/>
            <person name="Sykes S."/>
            <person name="White J."/>
            <person name="Yandava C."/>
            <person name="Haas B."/>
            <person name="Henn M.R."/>
            <person name="Nusbaum C."/>
            <person name="Birren B."/>
        </authorList>
    </citation>
    <scope>NUCLEOTIDE SEQUENCE [LARGE SCALE GENOMIC DNA]</scope>
</reference>
<dbReference type="InterPro" id="IPR005312">
    <property type="entry name" value="DUF1759"/>
</dbReference>
<accession>A0A1S0UDZ9</accession>
<proteinExistence type="predicted"/>
<dbReference type="RefSeq" id="XP_020304837.1">
    <property type="nucleotide sequence ID" value="XM_020451383.1"/>
</dbReference>
<dbReference type="OrthoDB" id="5864015at2759"/>
<feature type="domain" description="Integrase zinc-binding" evidence="1">
    <location>
        <begin position="21"/>
        <end position="69"/>
    </location>
</feature>